<evidence type="ECO:0000256" key="2">
    <source>
        <dbReference type="ARBA" id="ARBA00023239"/>
    </source>
</evidence>
<organism evidence="4 5">
    <name type="scientific">Sphingobacterium faecale</name>
    <dbReference type="NCBI Taxonomy" id="2803775"/>
    <lineage>
        <taxon>Bacteria</taxon>
        <taxon>Pseudomonadati</taxon>
        <taxon>Bacteroidota</taxon>
        <taxon>Sphingobacteriia</taxon>
        <taxon>Sphingobacteriales</taxon>
        <taxon>Sphingobacteriaceae</taxon>
        <taxon>Sphingobacterium</taxon>
    </lineage>
</organism>
<protein>
    <submittedName>
        <fullName evidence="4">Alanine racemase</fullName>
    </submittedName>
</protein>
<proteinExistence type="inferred from homology"/>
<dbReference type="Pfam" id="PF01168">
    <property type="entry name" value="Ala_racemase_N"/>
    <property type="match status" value="1"/>
</dbReference>
<dbReference type="PANTHER" id="PTHR28004:SF2">
    <property type="entry name" value="D-SERINE DEHYDRATASE"/>
    <property type="match status" value="1"/>
</dbReference>
<dbReference type="InterPro" id="IPR042208">
    <property type="entry name" value="D-ser_dehydrat-like_sf"/>
</dbReference>
<keyword evidence="2" id="KW-0456">Lyase</keyword>
<comment type="caution">
    <text evidence="4">The sequence shown here is derived from an EMBL/GenBank/DDBJ whole genome shotgun (WGS) entry which is preliminary data.</text>
</comment>
<dbReference type="InterPro" id="IPR001608">
    <property type="entry name" value="Ala_racemase_N"/>
</dbReference>
<evidence type="ECO:0000313" key="5">
    <source>
        <dbReference type="Proteomes" id="UP000625283"/>
    </source>
</evidence>
<dbReference type="RefSeq" id="WP_202103156.1">
    <property type="nucleotide sequence ID" value="NZ_JAERTY010000005.1"/>
</dbReference>
<dbReference type="InterPro" id="IPR026956">
    <property type="entry name" value="D-ser_dehydrat-like_dom"/>
</dbReference>
<evidence type="ECO:0000256" key="1">
    <source>
        <dbReference type="ARBA" id="ARBA00005323"/>
    </source>
</evidence>
<keyword evidence="5" id="KW-1185">Reference proteome</keyword>
<dbReference type="InterPro" id="IPR029066">
    <property type="entry name" value="PLP-binding_barrel"/>
</dbReference>
<dbReference type="Gene3D" id="2.40.37.20">
    <property type="entry name" value="D-serine dehydratase-like domain"/>
    <property type="match status" value="1"/>
</dbReference>
<dbReference type="InterPro" id="IPR051466">
    <property type="entry name" value="D-amino_acid_metab_enzyme"/>
</dbReference>
<dbReference type="SMART" id="SM01119">
    <property type="entry name" value="D-ser_dehydrat"/>
    <property type="match status" value="1"/>
</dbReference>
<dbReference type="Pfam" id="PF14031">
    <property type="entry name" value="D-ser_dehydrat"/>
    <property type="match status" value="1"/>
</dbReference>
<dbReference type="Proteomes" id="UP000625283">
    <property type="component" value="Unassembled WGS sequence"/>
</dbReference>
<sequence length="369" mass="41154">MENKNMLSNYWIKDGSAILTPNLLLYPNLVKANINLTLQGCKVENLRPHIKTIKNRELVQTLLEAGVTKFKCATLSEARLLAELGAADVLLAYPLVGPNITVFLDLVVKFPTTLFGALVDSIDGGQILNEQAMGRRVMVDVFIDLNLGMNRTGVSLVDAFETGIEISKLSNLNIAGLHGYDGHIQDTDLIVRYNKVKPVLDQVLNLYKSLEEALHSKLKLVLGGSNTFSIYRELPFVECSPGTFMLWDWGYQSTLKEQAYHCAAILVSRVISKPTKSTLCLDLGHKAIAAENSINKRLHIIGHSDWQPISQSEEHLVVEVPTSEWPNVSIGDMHYIIPYHICPTVAKYPCYQVVDKGVVVEQWPIAQRY</sequence>
<feature type="domain" description="D-serine dehydratase-like" evidence="3">
    <location>
        <begin position="263"/>
        <end position="355"/>
    </location>
</feature>
<accession>A0ABS1R425</accession>
<evidence type="ECO:0000259" key="3">
    <source>
        <dbReference type="SMART" id="SM01119"/>
    </source>
</evidence>
<gene>
    <name evidence="4" type="ORF">JKG61_11685</name>
</gene>
<evidence type="ECO:0000313" key="4">
    <source>
        <dbReference type="EMBL" id="MBL1409413.1"/>
    </source>
</evidence>
<dbReference type="PANTHER" id="PTHR28004">
    <property type="entry name" value="ZGC:162816-RELATED"/>
    <property type="match status" value="1"/>
</dbReference>
<name>A0ABS1R425_9SPHI</name>
<comment type="similarity">
    <text evidence="1">Belongs to the DSD1 family.</text>
</comment>
<dbReference type="SUPFAM" id="SSF51419">
    <property type="entry name" value="PLP-binding barrel"/>
    <property type="match status" value="1"/>
</dbReference>
<dbReference type="Gene3D" id="3.20.20.10">
    <property type="entry name" value="Alanine racemase"/>
    <property type="match status" value="1"/>
</dbReference>
<reference evidence="4 5" key="1">
    <citation type="submission" date="2021-01" db="EMBL/GenBank/DDBJ databases">
        <title>C459-1 draft genome sequence.</title>
        <authorList>
            <person name="Zhang X.-F."/>
        </authorList>
    </citation>
    <scope>NUCLEOTIDE SEQUENCE [LARGE SCALE GENOMIC DNA]</scope>
    <source>
        <strain evidence="5">C459-1</strain>
    </source>
</reference>
<dbReference type="EMBL" id="JAERTY010000005">
    <property type="protein sequence ID" value="MBL1409413.1"/>
    <property type="molecule type" value="Genomic_DNA"/>
</dbReference>